<keyword evidence="4 7" id="KW-0812">Transmembrane</keyword>
<evidence type="ECO:0000313" key="10">
    <source>
        <dbReference type="Proteomes" id="UP000612585"/>
    </source>
</evidence>
<dbReference type="Pfam" id="PF00528">
    <property type="entry name" value="BPD_transp_1"/>
    <property type="match status" value="1"/>
</dbReference>
<keyword evidence="6 7" id="KW-0472">Membrane</keyword>
<dbReference type="InterPro" id="IPR000515">
    <property type="entry name" value="MetI-like"/>
</dbReference>
<accession>A0A8J4E477</accession>
<comment type="similarity">
    <text evidence="7">Belongs to the binding-protein-dependent transport system permease family.</text>
</comment>
<reference evidence="9" key="1">
    <citation type="submission" date="2021-01" db="EMBL/GenBank/DDBJ databases">
        <title>Whole genome shotgun sequence of Virgisporangium aurantiacum NBRC 16421.</title>
        <authorList>
            <person name="Komaki H."/>
            <person name="Tamura T."/>
        </authorList>
    </citation>
    <scope>NUCLEOTIDE SEQUENCE</scope>
    <source>
        <strain evidence="9">NBRC 16421</strain>
    </source>
</reference>
<feature type="transmembrane region" description="Helical" evidence="7">
    <location>
        <begin position="90"/>
        <end position="112"/>
    </location>
</feature>
<keyword evidence="5 7" id="KW-1133">Transmembrane helix</keyword>
<evidence type="ECO:0000256" key="6">
    <source>
        <dbReference type="ARBA" id="ARBA00023136"/>
    </source>
</evidence>
<protein>
    <submittedName>
        <fullName evidence="9">Nitrate ABC transporter permease</fullName>
    </submittedName>
</protein>
<comment type="caution">
    <text evidence="9">The sequence shown here is derived from an EMBL/GenBank/DDBJ whole genome shotgun (WGS) entry which is preliminary data.</text>
</comment>
<dbReference type="SUPFAM" id="SSF161098">
    <property type="entry name" value="MetI-like"/>
    <property type="match status" value="1"/>
</dbReference>
<organism evidence="9 10">
    <name type="scientific">Virgisporangium aurantiacum</name>
    <dbReference type="NCBI Taxonomy" id="175570"/>
    <lineage>
        <taxon>Bacteria</taxon>
        <taxon>Bacillati</taxon>
        <taxon>Actinomycetota</taxon>
        <taxon>Actinomycetes</taxon>
        <taxon>Micromonosporales</taxon>
        <taxon>Micromonosporaceae</taxon>
        <taxon>Virgisporangium</taxon>
    </lineage>
</organism>
<feature type="domain" description="ABC transmembrane type-1" evidence="8">
    <location>
        <begin position="52"/>
        <end position="236"/>
    </location>
</feature>
<keyword evidence="10" id="KW-1185">Reference proteome</keyword>
<dbReference type="PANTHER" id="PTHR30151">
    <property type="entry name" value="ALKANE SULFONATE ABC TRANSPORTER-RELATED, MEMBRANE SUBUNIT"/>
    <property type="match status" value="1"/>
</dbReference>
<dbReference type="EMBL" id="BOPG01000059">
    <property type="protein sequence ID" value="GIJ60789.1"/>
    <property type="molecule type" value="Genomic_DNA"/>
</dbReference>
<evidence type="ECO:0000313" key="9">
    <source>
        <dbReference type="EMBL" id="GIJ60789.1"/>
    </source>
</evidence>
<evidence type="ECO:0000259" key="8">
    <source>
        <dbReference type="PROSITE" id="PS50928"/>
    </source>
</evidence>
<keyword evidence="3" id="KW-1003">Cell membrane</keyword>
<dbReference type="Proteomes" id="UP000612585">
    <property type="component" value="Unassembled WGS sequence"/>
</dbReference>
<gene>
    <name evidence="9" type="primary">ssuC_4</name>
    <name evidence="9" type="ORF">Vau01_083050</name>
</gene>
<dbReference type="Gene3D" id="1.10.3720.10">
    <property type="entry name" value="MetI-like"/>
    <property type="match status" value="1"/>
</dbReference>
<proteinExistence type="inferred from homology"/>
<evidence type="ECO:0000256" key="5">
    <source>
        <dbReference type="ARBA" id="ARBA00022989"/>
    </source>
</evidence>
<name>A0A8J4E477_9ACTN</name>
<evidence type="ECO:0000256" key="4">
    <source>
        <dbReference type="ARBA" id="ARBA00022692"/>
    </source>
</evidence>
<evidence type="ECO:0000256" key="3">
    <source>
        <dbReference type="ARBA" id="ARBA00022475"/>
    </source>
</evidence>
<evidence type="ECO:0000256" key="2">
    <source>
        <dbReference type="ARBA" id="ARBA00022448"/>
    </source>
</evidence>
<dbReference type="GO" id="GO:0005886">
    <property type="term" value="C:plasma membrane"/>
    <property type="evidence" value="ECO:0007669"/>
    <property type="project" value="UniProtKB-SubCell"/>
</dbReference>
<feature type="transmembrane region" description="Helical" evidence="7">
    <location>
        <begin position="214"/>
        <end position="235"/>
    </location>
</feature>
<dbReference type="PROSITE" id="PS50928">
    <property type="entry name" value="ABC_TM1"/>
    <property type="match status" value="1"/>
</dbReference>
<evidence type="ECO:0000256" key="1">
    <source>
        <dbReference type="ARBA" id="ARBA00004651"/>
    </source>
</evidence>
<evidence type="ECO:0000256" key="7">
    <source>
        <dbReference type="RuleBase" id="RU363032"/>
    </source>
</evidence>
<dbReference type="AlphaFoldDB" id="A0A8J4E477"/>
<comment type="subcellular location">
    <subcellularLocation>
        <location evidence="1 7">Cell membrane</location>
        <topology evidence="1 7">Multi-pass membrane protein</topology>
    </subcellularLocation>
</comment>
<feature type="transmembrane region" description="Helical" evidence="7">
    <location>
        <begin position="173"/>
        <end position="194"/>
    </location>
</feature>
<sequence>MKTVTFLALPVVLLAVWWFASAGSVDFYQPPLSKILGVFPETWFGDRMVDDVLPSLARLAIGFALSLVVGVGLGVLIGTNRTLSAVTEPVLEFLRAIPPPALVPVFILIAGIDNLMKVLVILSGCVWPVLLNTVAGVRAADDVLADTCRVYRVTGGLRLRHFLLRSASPQIMAGARQALSIGLILMVISELKAASQGVGFTVRQFQTGFQIPEMWSGVLLLGMIGVVLSVLFRLVERQVLGWYEGLRAASHDEVRT</sequence>
<dbReference type="GO" id="GO:0055085">
    <property type="term" value="P:transmembrane transport"/>
    <property type="evidence" value="ECO:0007669"/>
    <property type="project" value="InterPro"/>
</dbReference>
<dbReference type="InterPro" id="IPR035906">
    <property type="entry name" value="MetI-like_sf"/>
</dbReference>
<feature type="transmembrane region" description="Helical" evidence="7">
    <location>
        <begin position="118"/>
        <end position="137"/>
    </location>
</feature>
<keyword evidence="2 7" id="KW-0813">Transport</keyword>
<dbReference type="PANTHER" id="PTHR30151:SF0">
    <property type="entry name" value="ABC TRANSPORTER PERMEASE PROTEIN MJ0413-RELATED"/>
    <property type="match status" value="1"/>
</dbReference>
<feature type="transmembrane region" description="Helical" evidence="7">
    <location>
        <begin position="56"/>
        <end position="78"/>
    </location>
</feature>